<dbReference type="GO" id="GO:0016887">
    <property type="term" value="F:ATP hydrolysis activity"/>
    <property type="evidence" value="ECO:0007669"/>
    <property type="project" value="InterPro"/>
</dbReference>
<dbReference type="InterPro" id="IPR027417">
    <property type="entry name" value="P-loop_NTPase"/>
</dbReference>
<evidence type="ECO:0000313" key="3">
    <source>
        <dbReference type="Proteomes" id="UP000501240"/>
    </source>
</evidence>
<dbReference type="Proteomes" id="UP000501240">
    <property type="component" value="Chromosome"/>
</dbReference>
<dbReference type="SUPFAM" id="SSF52540">
    <property type="entry name" value="P-loop containing nucleoside triphosphate hydrolases"/>
    <property type="match status" value="1"/>
</dbReference>
<sequence length="386" mass="41889">MSPAKNPPALDVDGLLDDPRTKIIVCCGSGGVGKTTTAAALGVRAAERGRDVVVLTVDPARRLAQSMGLSELDNNPRKIEIDGDGELHAMMLDMKRTFDEIVEAHADPDRAKQILANPFYQSLSSSLSGTQEYMAMEKLGQLHRSGAWDLIIVDTPPSRNALDFLDAPERMGRFLDGRFMKILAAPAKTGGRFGVKVISAGFGMFTGAINKVLGVQLLRDVQTFVAAFDTMFGGFRERAEKTFKLLQTPGTAFLVVAAPEPDALREASYFVERLAEERMPLAGLVVNRVHESAADGLSAARSQAAAETLEERGEHTLTATLLRLHTDRMQLAAREERLRDHFASTHPTVPVTAVPAQAEDVHDLEGLRQVGDDLAVSIQARPKRLA</sequence>
<dbReference type="Gene3D" id="3.40.50.300">
    <property type="entry name" value="P-loop containing nucleotide triphosphate hydrolases"/>
    <property type="match status" value="1"/>
</dbReference>
<dbReference type="PANTHER" id="PTHR10803:SF26">
    <property type="entry name" value="ANION TRANSPORTER ATPASE-RELATED"/>
    <property type="match status" value="1"/>
</dbReference>
<evidence type="ECO:0000313" key="2">
    <source>
        <dbReference type="EMBL" id="QKG23912.1"/>
    </source>
</evidence>
<keyword evidence="3" id="KW-1185">Reference proteome</keyword>
<feature type="domain" description="ArsA/GET3 Anion-transporting ATPase-like" evidence="1">
    <location>
        <begin position="21"/>
        <end position="294"/>
    </location>
</feature>
<proteinExistence type="predicted"/>
<dbReference type="CDD" id="cd02035">
    <property type="entry name" value="ArsA"/>
    <property type="match status" value="1"/>
</dbReference>
<dbReference type="GO" id="GO:0005524">
    <property type="term" value="F:ATP binding"/>
    <property type="evidence" value="ECO:0007669"/>
    <property type="project" value="InterPro"/>
</dbReference>
<dbReference type="InterPro" id="IPR016300">
    <property type="entry name" value="ATPase_ArsA/GET3"/>
</dbReference>
<dbReference type="Pfam" id="PF02374">
    <property type="entry name" value="ArsA_ATPase"/>
    <property type="match status" value="1"/>
</dbReference>
<dbReference type="PANTHER" id="PTHR10803">
    <property type="entry name" value="ARSENICAL PUMP-DRIVING ATPASE ARSENITE-TRANSLOCATING ATPASE"/>
    <property type="match status" value="1"/>
</dbReference>
<organism evidence="2 3">
    <name type="scientific">Actinomadura verrucosospora</name>
    <dbReference type="NCBI Taxonomy" id="46165"/>
    <lineage>
        <taxon>Bacteria</taxon>
        <taxon>Bacillati</taxon>
        <taxon>Actinomycetota</taxon>
        <taxon>Actinomycetes</taxon>
        <taxon>Streptosporangiales</taxon>
        <taxon>Thermomonosporaceae</taxon>
        <taxon>Actinomadura</taxon>
    </lineage>
</organism>
<dbReference type="RefSeq" id="WP_173097797.1">
    <property type="nucleotide sequence ID" value="NZ_CP053892.1"/>
</dbReference>
<accession>A0A7D3W1D3</accession>
<evidence type="ECO:0000259" key="1">
    <source>
        <dbReference type="Pfam" id="PF02374"/>
    </source>
</evidence>
<protein>
    <submittedName>
        <fullName evidence="2">Anion-transporting ATPase</fullName>
    </submittedName>
</protein>
<reference evidence="2 3" key="1">
    <citation type="submission" date="2020-05" db="EMBL/GenBank/DDBJ databases">
        <title>Actinomadura verrucosospora NRRL-B18236 (PFL_A860) Genome sequencing and assembly.</title>
        <authorList>
            <person name="Samborskyy M."/>
        </authorList>
    </citation>
    <scope>NUCLEOTIDE SEQUENCE [LARGE SCALE GENOMIC DNA]</scope>
    <source>
        <strain evidence="2 3">NRRL:B18236</strain>
    </source>
</reference>
<name>A0A7D3W1D3_ACTVE</name>
<dbReference type="InterPro" id="IPR025723">
    <property type="entry name" value="ArsA/GET3_ATPase-like"/>
</dbReference>
<dbReference type="EMBL" id="CP053892">
    <property type="protein sequence ID" value="QKG23912.1"/>
    <property type="molecule type" value="Genomic_DNA"/>
</dbReference>
<dbReference type="AlphaFoldDB" id="A0A7D3W1D3"/>
<gene>
    <name evidence="2" type="ORF">ACTIVE_5555</name>
</gene>